<evidence type="ECO:0000259" key="2">
    <source>
        <dbReference type="Pfam" id="PF01764"/>
    </source>
</evidence>
<evidence type="ECO:0000313" key="4">
    <source>
        <dbReference type="Proteomes" id="UP000053259"/>
    </source>
</evidence>
<dbReference type="PANTHER" id="PTHR46023:SF6">
    <property type="entry name" value="LIPASE CLASS 3 FAMILY PROTEIN"/>
    <property type="match status" value="1"/>
</dbReference>
<accession>A0A0D1YPH3</accession>
<dbReference type="Gene3D" id="3.40.50.1820">
    <property type="entry name" value="alpha/beta hydrolase"/>
    <property type="match status" value="1"/>
</dbReference>
<dbReference type="EMBL" id="KN847549">
    <property type="protein sequence ID" value="KIW02522.1"/>
    <property type="molecule type" value="Genomic_DNA"/>
</dbReference>
<evidence type="ECO:0000256" key="1">
    <source>
        <dbReference type="SAM" id="MobiDB-lite"/>
    </source>
</evidence>
<dbReference type="VEuPathDB" id="FungiDB:PV09_06320"/>
<dbReference type="OrthoDB" id="438440at2759"/>
<dbReference type="AlphaFoldDB" id="A0A0D1YPH3"/>
<reference evidence="3 4" key="1">
    <citation type="submission" date="2015-01" db="EMBL/GenBank/DDBJ databases">
        <title>The Genome Sequence of Ochroconis gallopava CBS43764.</title>
        <authorList>
            <consortium name="The Broad Institute Genomics Platform"/>
            <person name="Cuomo C."/>
            <person name="de Hoog S."/>
            <person name="Gorbushina A."/>
            <person name="Stielow B."/>
            <person name="Teixiera M."/>
            <person name="Abouelleil A."/>
            <person name="Chapman S.B."/>
            <person name="Priest M."/>
            <person name="Young S.K."/>
            <person name="Wortman J."/>
            <person name="Nusbaum C."/>
            <person name="Birren B."/>
        </authorList>
    </citation>
    <scope>NUCLEOTIDE SEQUENCE [LARGE SCALE GENOMIC DNA]</scope>
    <source>
        <strain evidence="3 4">CBS 43764</strain>
    </source>
</reference>
<dbReference type="PANTHER" id="PTHR46023">
    <property type="entry name" value="LIPASE CLASS 3 PROTEIN-LIKE"/>
    <property type="match status" value="1"/>
</dbReference>
<evidence type="ECO:0000313" key="3">
    <source>
        <dbReference type="EMBL" id="KIW02522.1"/>
    </source>
</evidence>
<dbReference type="RefSeq" id="XP_016212391.1">
    <property type="nucleotide sequence ID" value="XM_016359943.1"/>
</dbReference>
<dbReference type="STRING" id="253628.A0A0D1YPH3"/>
<dbReference type="InParanoid" id="A0A0D1YPH3"/>
<protein>
    <recommendedName>
        <fullName evidence="2">Fungal lipase-type domain-containing protein</fullName>
    </recommendedName>
</protein>
<proteinExistence type="predicted"/>
<dbReference type="SUPFAM" id="SSF53474">
    <property type="entry name" value="alpha/beta-Hydrolases"/>
    <property type="match status" value="1"/>
</dbReference>
<name>A0A0D1YPH3_9PEZI</name>
<keyword evidence="4" id="KW-1185">Reference proteome</keyword>
<dbReference type="HOGENOM" id="CLU_025630_2_0_1"/>
<dbReference type="CDD" id="cd00519">
    <property type="entry name" value="Lipase_3"/>
    <property type="match status" value="1"/>
</dbReference>
<feature type="region of interest" description="Disordered" evidence="1">
    <location>
        <begin position="1"/>
        <end position="53"/>
    </location>
</feature>
<dbReference type="GeneID" id="27314293"/>
<dbReference type="Proteomes" id="UP000053259">
    <property type="component" value="Unassembled WGS sequence"/>
</dbReference>
<dbReference type="GO" id="GO:0006629">
    <property type="term" value="P:lipid metabolic process"/>
    <property type="evidence" value="ECO:0007669"/>
    <property type="project" value="InterPro"/>
</dbReference>
<dbReference type="Pfam" id="PF01764">
    <property type="entry name" value="Lipase_3"/>
    <property type="match status" value="1"/>
</dbReference>
<dbReference type="InterPro" id="IPR002921">
    <property type="entry name" value="Fungal_lipase-type"/>
</dbReference>
<organism evidence="3 4">
    <name type="scientific">Verruconis gallopava</name>
    <dbReference type="NCBI Taxonomy" id="253628"/>
    <lineage>
        <taxon>Eukaryota</taxon>
        <taxon>Fungi</taxon>
        <taxon>Dikarya</taxon>
        <taxon>Ascomycota</taxon>
        <taxon>Pezizomycotina</taxon>
        <taxon>Dothideomycetes</taxon>
        <taxon>Pleosporomycetidae</taxon>
        <taxon>Venturiales</taxon>
        <taxon>Sympoventuriaceae</taxon>
        <taxon>Verruconis</taxon>
    </lineage>
</organism>
<feature type="domain" description="Fungal lipase-type" evidence="2">
    <location>
        <begin position="298"/>
        <end position="444"/>
    </location>
</feature>
<dbReference type="InterPro" id="IPR029058">
    <property type="entry name" value="AB_hydrolase_fold"/>
</dbReference>
<feature type="compositionally biased region" description="Polar residues" evidence="1">
    <location>
        <begin position="1"/>
        <end position="10"/>
    </location>
</feature>
<gene>
    <name evidence="3" type="ORF">PV09_06320</name>
</gene>
<sequence length="578" mass="63018">MTFFNFSHSSGNRKPKSDRPRHSAPPPHPANGYGYSRNASSTTLHRPIPPPVAAVGYQPPPAQSWRFPPAQNPAAIASQPAIRVTPPYAGSPPAHPVYGPMMTNHPQAWKSTASVGNNVYPSHGSKSSKSKSSLNLSSMVNDPIHAATASVTTLVDVWDDIMDSSGHLYDRMSMNLDRVITCMDEEKFSGNEKDLDLLPATTNTSRSSKQSLATTTSKANHFSKVWEYSNSRLPPYLPPVKLYLDTWPLISLAAKYSLSVYEKAKDSEKNDHIKGNYHLGTKAMVLKSLPVDDRNTIVFAIRGTSTFMDWTVNMKQEPVSPAGFLDDPDNFCHAGFLHVAKAMVQPVAARLRTLLEEDPSRGLASLLITGHSAGGAVAQLLYSHIVSELVESELTFLMSFFKRVHCITFGAPPVSLFPLEAPKGKRHRKSLFFALANEGDPVVRADKAIVKSLLKLYAVPAPSDPCKVICPIVNAVAPGLVPPRIKKMKSKQNLKASSEVTMYPPWKVPASTLSLGGRILLMRPRYGGTGHEDLELCGVTDEMLRDVIYGDPMAHAMKLYARRVELLATKAATGGGFG</sequence>